<dbReference type="AlphaFoldDB" id="A0A518BIR5"/>
<name>A0A518BIR5_9BACT</name>
<dbReference type="Pfam" id="PF12706">
    <property type="entry name" value="Lactamase_B_2"/>
    <property type="match status" value="1"/>
</dbReference>
<dbReference type="KEGG" id="pbap:Pla133_19450"/>
<protein>
    <submittedName>
        <fullName evidence="2">Coenzyme PQQ synthesis protein B</fullName>
    </submittedName>
</protein>
<feature type="domain" description="Metallo-beta-lactamase" evidence="1">
    <location>
        <begin position="116"/>
        <end position="322"/>
    </location>
</feature>
<dbReference type="EMBL" id="CP036287">
    <property type="protein sequence ID" value="QDU66869.1"/>
    <property type="molecule type" value="Genomic_DNA"/>
</dbReference>
<dbReference type="InterPro" id="IPR001279">
    <property type="entry name" value="Metallo-B-lactamas"/>
</dbReference>
<evidence type="ECO:0000259" key="1">
    <source>
        <dbReference type="SMART" id="SM00849"/>
    </source>
</evidence>
<dbReference type="PROSITE" id="PS51257">
    <property type="entry name" value="PROKAR_LIPOPROTEIN"/>
    <property type="match status" value="1"/>
</dbReference>
<dbReference type="InterPro" id="IPR036866">
    <property type="entry name" value="RibonucZ/Hydroxyglut_hydro"/>
</dbReference>
<proteinExistence type="predicted"/>
<dbReference type="Gene3D" id="3.60.15.10">
    <property type="entry name" value="Ribonuclease Z/Hydroxyacylglutathione hydrolase-like"/>
    <property type="match status" value="1"/>
</dbReference>
<organism evidence="2 3">
    <name type="scientific">Engelhardtia mirabilis</name>
    <dbReference type="NCBI Taxonomy" id="2528011"/>
    <lineage>
        <taxon>Bacteria</taxon>
        <taxon>Pseudomonadati</taxon>
        <taxon>Planctomycetota</taxon>
        <taxon>Planctomycetia</taxon>
        <taxon>Planctomycetia incertae sedis</taxon>
        <taxon>Engelhardtia</taxon>
    </lineage>
</organism>
<dbReference type="Proteomes" id="UP000316921">
    <property type="component" value="Chromosome"/>
</dbReference>
<dbReference type="SMART" id="SM00849">
    <property type="entry name" value="Lactamase_B"/>
    <property type="match status" value="1"/>
</dbReference>
<sequence length="374" mass="40759">MAGLRALGRWIAIVGSLLALVCSCGREAERARDEALAQAARAKAMLEATRLEGERLDALRARDRLSTAEVESAPTAPTDRPYVLVLGTAQDGGLPQLGCRRACCVAAREDPSRRRSVTSLLLVDPRARRRWLIDASPDIDRQLEVAVDHPRGWSPPAAQGGRPPLFDGILLTHAHTGHYAGLLPLGREAYGAAGQRLYATESMQAFLTDNGPWSLSVAGGGFDFARIDPEHPLRAGEDLVVEALRVPHRDEFSDTLAFVIRGPERSLLYLPDIDKWERWETPVEEVLAGVDVALVDGTFFGPDELPGRAMAEIPHPFIFESLERFAPLSETDRAKLRFTHLNHSNPAADPASDAARQVRDAGCSIAQDGELHAL</sequence>
<evidence type="ECO:0000313" key="2">
    <source>
        <dbReference type="EMBL" id="QDU66869.1"/>
    </source>
</evidence>
<gene>
    <name evidence="2" type="primary">pqqB</name>
    <name evidence="2" type="ORF">Pla133_19450</name>
</gene>
<dbReference type="RefSeq" id="WP_145064671.1">
    <property type="nucleotide sequence ID" value="NZ_CP036287.1"/>
</dbReference>
<keyword evidence="3" id="KW-1185">Reference proteome</keyword>
<reference evidence="2 3" key="1">
    <citation type="submission" date="2019-02" db="EMBL/GenBank/DDBJ databases">
        <title>Deep-cultivation of Planctomycetes and their phenomic and genomic characterization uncovers novel biology.</title>
        <authorList>
            <person name="Wiegand S."/>
            <person name="Jogler M."/>
            <person name="Boedeker C."/>
            <person name="Pinto D."/>
            <person name="Vollmers J."/>
            <person name="Rivas-Marin E."/>
            <person name="Kohn T."/>
            <person name="Peeters S.H."/>
            <person name="Heuer A."/>
            <person name="Rast P."/>
            <person name="Oberbeckmann S."/>
            <person name="Bunk B."/>
            <person name="Jeske O."/>
            <person name="Meyerdierks A."/>
            <person name="Storesund J.E."/>
            <person name="Kallscheuer N."/>
            <person name="Luecker S."/>
            <person name="Lage O.M."/>
            <person name="Pohl T."/>
            <person name="Merkel B.J."/>
            <person name="Hornburger P."/>
            <person name="Mueller R.-W."/>
            <person name="Bruemmer F."/>
            <person name="Labrenz M."/>
            <person name="Spormann A.M."/>
            <person name="Op den Camp H."/>
            <person name="Overmann J."/>
            <person name="Amann R."/>
            <person name="Jetten M.S.M."/>
            <person name="Mascher T."/>
            <person name="Medema M.H."/>
            <person name="Devos D.P."/>
            <person name="Kaster A.-K."/>
            <person name="Ovreas L."/>
            <person name="Rohde M."/>
            <person name="Galperin M.Y."/>
            <person name="Jogler C."/>
        </authorList>
    </citation>
    <scope>NUCLEOTIDE SEQUENCE [LARGE SCALE GENOMIC DNA]</scope>
    <source>
        <strain evidence="2 3">Pla133</strain>
    </source>
</reference>
<dbReference type="SUPFAM" id="SSF56281">
    <property type="entry name" value="Metallo-hydrolase/oxidoreductase"/>
    <property type="match status" value="1"/>
</dbReference>
<accession>A0A518BIR5</accession>
<evidence type="ECO:0000313" key="3">
    <source>
        <dbReference type="Proteomes" id="UP000316921"/>
    </source>
</evidence>